<dbReference type="InterPro" id="IPR025845">
    <property type="entry name" value="Thg1_C_dom"/>
</dbReference>
<dbReference type="InterPro" id="IPR038469">
    <property type="entry name" value="tRNAHis_GuaTrfase_Thg1_sf"/>
</dbReference>
<dbReference type="InterPro" id="IPR024956">
    <property type="entry name" value="tRNAHis_GuaTrfase_cat"/>
</dbReference>
<dbReference type="PANTHER" id="PTHR12729">
    <property type="entry name" value="TRNA(HIS) GUANYLYLTRANSFERASE-RELATED"/>
    <property type="match status" value="1"/>
</dbReference>
<evidence type="ECO:0000256" key="5">
    <source>
        <dbReference type="ARBA" id="ARBA00022694"/>
    </source>
</evidence>
<evidence type="ECO:0000256" key="7">
    <source>
        <dbReference type="ARBA" id="ARBA00022723"/>
    </source>
</evidence>
<reference evidence="13 14" key="1">
    <citation type="submission" date="2024-04" db="EMBL/GenBank/DDBJ databases">
        <title>Draft genome sequence of Sessilibacter corallicola NBRC 116591.</title>
        <authorList>
            <person name="Miyakawa T."/>
            <person name="Kusuya Y."/>
            <person name="Miura T."/>
        </authorList>
    </citation>
    <scope>NUCLEOTIDE SEQUENCE [LARGE SCALE GENOMIC DNA]</scope>
    <source>
        <strain evidence="13 14">KU-00831-HH</strain>
    </source>
</reference>
<comment type="cofactor">
    <cofactor evidence="1">
        <name>Mg(2+)</name>
        <dbReference type="ChEBI" id="CHEBI:18420"/>
    </cofactor>
</comment>
<evidence type="ECO:0000256" key="3">
    <source>
        <dbReference type="ARBA" id="ARBA00012511"/>
    </source>
</evidence>
<sequence>MKFSELDDKMRVFETAHDHCVLPGIYIVVRLDGRCFTTLTKDKHSFEAPYDLTFRDMMVDTVKHLMQCGFNVVYGYTQSDEISLLLNLNENTFDRKERKLNSVLAGEASAKFSLLLGDMGVFDSRLCQLPNKQLVIDYFRWRNEDAHRNALNAHCYWYLRKEGVAPKEAAAAFSKLSVSEKNEFLFQRGINFNELPSWQKRGVGVYWQSYEKEAMNPLTGEVVNASRKRLYTDTELPMREQYSDFIAEFL</sequence>
<dbReference type="PANTHER" id="PTHR12729:SF6">
    <property type="entry name" value="TRNA(HIS) GUANYLYLTRANSFERASE-RELATED"/>
    <property type="match status" value="1"/>
</dbReference>
<feature type="domain" description="tRNAHis guanylyltransferase catalytic" evidence="11">
    <location>
        <begin position="8"/>
        <end position="130"/>
    </location>
</feature>
<organism evidence="13 14">
    <name type="scientific">Sessilibacter corallicola</name>
    <dbReference type="NCBI Taxonomy" id="2904075"/>
    <lineage>
        <taxon>Bacteria</taxon>
        <taxon>Pseudomonadati</taxon>
        <taxon>Pseudomonadota</taxon>
        <taxon>Gammaproteobacteria</taxon>
        <taxon>Cellvibrionales</taxon>
        <taxon>Cellvibrionaceae</taxon>
        <taxon>Sessilibacter</taxon>
    </lineage>
</organism>
<keyword evidence="6 13" id="KW-0548">Nucleotidyltransferase</keyword>
<keyword evidence="4" id="KW-0808">Transferase</keyword>
<keyword evidence="8" id="KW-0547">Nucleotide-binding</keyword>
<dbReference type="RefSeq" id="WP_353304039.1">
    <property type="nucleotide sequence ID" value="NZ_BAABWN010000012.1"/>
</dbReference>
<dbReference type="InterPro" id="IPR007537">
    <property type="entry name" value="tRNAHis_GuaTrfase_Thg1"/>
</dbReference>
<evidence type="ECO:0000256" key="10">
    <source>
        <dbReference type="ARBA" id="ARBA00023134"/>
    </source>
</evidence>
<keyword evidence="10" id="KW-0342">GTP-binding</keyword>
<protein>
    <recommendedName>
        <fullName evidence="3">tRNA(His) guanylyltransferase</fullName>
        <ecNumber evidence="3">2.7.7.79</ecNumber>
    </recommendedName>
</protein>
<evidence type="ECO:0000256" key="6">
    <source>
        <dbReference type="ARBA" id="ARBA00022695"/>
    </source>
</evidence>
<keyword evidence="5" id="KW-0819">tRNA processing</keyword>
<keyword evidence="7" id="KW-0479">Metal-binding</keyword>
<dbReference type="Pfam" id="PF04446">
    <property type="entry name" value="Thg1"/>
    <property type="match status" value="1"/>
</dbReference>
<evidence type="ECO:0000313" key="13">
    <source>
        <dbReference type="EMBL" id="GAA6169538.1"/>
    </source>
</evidence>
<evidence type="ECO:0000313" key="14">
    <source>
        <dbReference type="Proteomes" id="UP001465153"/>
    </source>
</evidence>
<dbReference type="Pfam" id="PF14413">
    <property type="entry name" value="Thg1C"/>
    <property type="match status" value="1"/>
</dbReference>
<keyword evidence="9" id="KW-0460">Magnesium</keyword>
<comment type="similarity">
    <text evidence="2">Belongs to the tRNA(His) guanylyltransferase family.</text>
</comment>
<comment type="caution">
    <text evidence="13">The sequence shown here is derived from an EMBL/GenBank/DDBJ whole genome shotgun (WGS) entry which is preliminary data.</text>
</comment>
<evidence type="ECO:0000256" key="1">
    <source>
        <dbReference type="ARBA" id="ARBA00001946"/>
    </source>
</evidence>
<name>A0ABQ0ADB9_9GAMM</name>
<dbReference type="GO" id="GO:0016779">
    <property type="term" value="F:nucleotidyltransferase activity"/>
    <property type="evidence" value="ECO:0007669"/>
    <property type="project" value="UniProtKB-KW"/>
</dbReference>
<keyword evidence="14" id="KW-1185">Reference proteome</keyword>
<evidence type="ECO:0000256" key="9">
    <source>
        <dbReference type="ARBA" id="ARBA00022842"/>
    </source>
</evidence>
<dbReference type="EMBL" id="BAABWN010000012">
    <property type="protein sequence ID" value="GAA6169538.1"/>
    <property type="molecule type" value="Genomic_DNA"/>
</dbReference>
<dbReference type="Gene3D" id="3.30.70.3000">
    <property type="match status" value="1"/>
</dbReference>
<evidence type="ECO:0000259" key="11">
    <source>
        <dbReference type="Pfam" id="PF04446"/>
    </source>
</evidence>
<evidence type="ECO:0000256" key="4">
    <source>
        <dbReference type="ARBA" id="ARBA00022679"/>
    </source>
</evidence>
<dbReference type="Proteomes" id="UP001465153">
    <property type="component" value="Unassembled WGS sequence"/>
</dbReference>
<feature type="domain" description="Thg1 C-terminal" evidence="12">
    <location>
        <begin position="135"/>
        <end position="221"/>
    </location>
</feature>
<evidence type="ECO:0000259" key="12">
    <source>
        <dbReference type="Pfam" id="PF14413"/>
    </source>
</evidence>
<evidence type="ECO:0000256" key="8">
    <source>
        <dbReference type="ARBA" id="ARBA00022741"/>
    </source>
</evidence>
<gene>
    <name evidence="13" type="ORF">NBRC116591_33490</name>
</gene>
<proteinExistence type="inferred from homology"/>
<accession>A0ABQ0ADB9</accession>
<evidence type="ECO:0000256" key="2">
    <source>
        <dbReference type="ARBA" id="ARBA00010113"/>
    </source>
</evidence>
<dbReference type="EC" id="2.7.7.79" evidence="3"/>